<feature type="transmembrane region" description="Helical" evidence="1">
    <location>
        <begin position="159"/>
        <end position="178"/>
    </location>
</feature>
<accession>A0A835CP67</accession>
<feature type="transmembrane region" description="Helical" evidence="1">
    <location>
        <begin position="58"/>
        <end position="82"/>
    </location>
</feature>
<organism evidence="2 3">
    <name type="scientific">Aphidius gifuensis</name>
    <name type="common">Parasitoid wasp</name>
    <dbReference type="NCBI Taxonomy" id="684658"/>
    <lineage>
        <taxon>Eukaryota</taxon>
        <taxon>Metazoa</taxon>
        <taxon>Ecdysozoa</taxon>
        <taxon>Arthropoda</taxon>
        <taxon>Hexapoda</taxon>
        <taxon>Insecta</taxon>
        <taxon>Pterygota</taxon>
        <taxon>Neoptera</taxon>
        <taxon>Endopterygota</taxon>
        <taxon>Hymenoptera</taxon>
        <taxon>Apocrita</taxon>
        <taxon>Ichneumonoidea</taxon>
        <taxon>Braconidae</taxon>
        <taxon>Aphidiinae</taxon>
        <taxon>Aphidius</taxon>
    </lineage>
</organism>
<evidence type="ECO:0000313" key="3">
    <source>
        <dbReference type="Proteomes" id="UP000639338"/>
    </source>
</evidence>
<dbReference type="EMBL" id="JACMRX010000004">
    <property type="protein sequence ID" value="KAF7990274.1"/>
    <property type="molecule type" value="Genomic_DNA"/>
</dbReference>
<comment type="caution">
    <text evidence="2">The sequence shown here is derived from an EMBL/GenBank/DDBJ whole genome shotgun (WGS) entry which is preliminary data.</text>
</comment>
<evidence type="ECO:0000313" key="2">
    <source>
        <dbReference type="EMBL" id="KAF7990274.1"/>
    </source>
</evidence>
<feature type="transmembrane region" description="Helical" evidence="1">
    <location>
        <begin position="94"/>
        <end position="114"/>
    </location>
</feature>
<keyword evidence="1" id="KW-0472">Membrane</keyword>
<feature type="transmembrane region" description="Helical" evidence="1">
    <location>
        <begin position="21"/>
        <end position="38"/>
    </location>
</feature>
<proteinExistence type="predicted"/>
<feature type="transmembrane region" description="Helical" evidence="1">
    <location>
        <begin position="134"/>
        <end position="152"/>
    </location>
</feature>
<sequence length="215" mass="24020">MNKLLLPFKSIYDCNLQTASIVLLTLSYVRFLMSAVFINEFGYHSLSESLPIKYRAIVLSSIALSSILYAVTLSGAIMKMVLEDWFGVKLRTVNIILPILGIIVVTATIGTMLYEGLDKDVDNQSSTLRWSVSGFRMIFGYIVYGLIIYRAVTKQISYLILCSAMLAFSWVLAIFQQFDILGLSHGLKGLFMIPYVTGIDSSDVSNIFDYIPMTA</sequence>
<keyword evidence="1" id="KW-0812">Transmembrane</keyword>
<name>A0A835CP67_APHGI</name>
<dbReference type="Proteomes" id="UP000639338">
    <property type="component" value="Unassembled WGS sequence"/>
</dbReference>
<evidence type="ECO:0000256" key="1">
    <source>
        <dbReference type="SAM" id="Phobius"/>
    </source>
</evidence>
<keyword evidence="3" id="KW-1185">Reference proteome</keyword>
<dbReference type="AlphaFoldDB" id="A0A835CP67"/>
<reference evidence="2 3" key="1">
    <citation type="submission" date="2020-08" db="EMBL/GenBank/DDBJ databases">
        <title>Aphidius gifuensis genome sequencing and assembly.</title>
        <authorList>
            <person name="Du Z."/>
        </authorList>
    </citation>
    <scope>NUCLEOTIDE SEQUENCE [LARGE SCALE GENOMIC DNA]</scope>
    <source>
        <strain evidence="2">YNYX2018</strain>
        <tissue evidence="2">Adults</tissue>
    </source>
</reference>
<protein>
    <submittedName>
        <fullName evidence="2">Uncharacterized protein</fullName>
    </submittedName>
</protein>
<keyword evidence="1" id="KW-1133">Transmembrane helix</keyword>
<gene>
    <name evidence="2" type="ORF">HCN44_000079</name>
</gene>